<dbReference type="AlphaFoldDB" id="A0A937XC16"/>
<keyword evidence="2" id="KW-0812">Transmembrane</keyword>
<dbReference type="Proteomes" id="UP000748308">
    <property type="component" value="Unassembled WGS sequence"/>
</dbReference>
<feature type="chain" id="PRO_5037428847" evidence="3">
    <location>
        <begin position="43"/>
        <end position="436"/>
    </location>
</feature>
<protein>
    <submittedName>
        <fullName evidence="5">Fibronectin type III domain-containing protein</fullName>
    </submittedName>
</protein>
<evidence type="ECO:0000256" key="3">
    <source>
        <dbReference type="SAM" id="SignalP"/>
    </source>
</evidence>
<feature type="region of interest" description="Disordered" evidence="1">
    <location>
        <begin position="41"/>
        <end position="103"/>
    </location>
</feature>
<evidence type="ECO:0000313" key="5">
    <source>
        <dbReference type="EMBL" id="MBM3317577.1"/>
    </source>
</evidence>
<dbReference type="Gene3D" id="2.60.40.10">
    <property type="entry name" value="Immunoglobulins"/>
    <property type="match status" value="1"/>
</dbReference>
<dbReference type="InterPro" id="IPR003961">
    <property type="entry name" value="FN3_dom"/>
</dbReference>
<sequence length="436" mass="46112">MPSTAPRPAGRSGRGRRRGAPPGRPALLLAALCLLLAAPAPGQEVPPLPADPPAEAARPQPPAPPPPPPAEVRAADTPSDSGRSVTVRWSPPAEPAGAGGPLLGFRIERATGADGPFAAVGQAPPGAVRYDDTGVDNGVAYYYRVVATRLDAETASAVAGPAIPRPQWINTNQWNVFLILALLLGFNLYFIEHIKAGGKPFIRKIAGLEAVTEAVGRATEMGRPILFVPGIQDMNDIQTVAGVTILGYIARTTAEYDSRLTVPTSRALVMTTARETVKEAYLSAGRPDSYDESSIYYITDEQFGYVAGVNGYMVRERPATCFYMGAFYAESLILAETGNSIGAIQVAGTAQPAQLPFFVAACDYTLIGEELFAASAYLSGEPKQLGSIKGQDVGKLLGMVSIVIGVTVLSLALVTGWEPLRRAAEFVREFWSTELA</sequence>
<dbReference type="SUPFAM" id="SSF49265">
    <property type="entry name" value="Fibronectin type III"/>
    <property type="match status" value="1"/>
</dbReference>
<evidence type="ECO:0000256" key="1">
    <source>
        <dbReference type="SAM" id="MobiDB-lite"/>
    </source>
</evidence>
<feature type="compositionally biased region" description="Pro residues" evidence="1">
    <location>
        <begin position="59"/>
        <end position="70"/>
    </location>
</feature>
<dbReference type="EMBL" id="VGIY01000147">
    <property type="protein sequence ID" value="MBM3317577.1"/>
    <property type="molecule type" value="Genomic_DNA"/>
</dbReference>
<dbReference type="InterPro" id="IPR013783">
    <property type="entry name" value="Ig-like_fold"/>
</dbReference>
<dbReference type="InterPro" id="IPR036116">
    <property type="entry name" value="FN3_sf"/>
</dbReference>
<dbReference type="SMART" id="SM00060">
    <property type="entry name" value="FN3"/>
    <property type="match status" value="1"/>
</dbReference>
<accession>A0A937XC16</accession>
<dbReference type="InterPro" id="IPR046642">
    <property type="entry name" value="DUF6754"/>
</dbReference>
<name>A0A937XC16_UNCEI</name>
<dbReference type="Pfam" id="PF20539">
    <property type="entry name" value="DUF6754"/>
    <property type="match status" value="1"/>
</dbReference>
<keyword evidence="3" id="KW-0732">Signal</keyword>
<proteinExistence type="predicted"/>
<comment type="caution">
    <text evidence="5">The sequence shown here is derived from an EMBL/GenBank/DDBJ whole genome shotgun (WGS) entry which is preliminary data.</text>
</comment>
<reference evidence="5" key="1">
    <citation type="submission" date="2019-03" db="EMBL/GenBank/DDBJ databases">
        <title>Lake Tanganyika Metagenome-Assembled Genomes (MAGs).</title>
        <authorList>
            <person name="Tran P."/>
        </authorList>
    </citation>
    <scope>NUCLEOTIDE SEQUENCE</scope>
    <source>
        <strain evidence="5">M_DeepCast_400m_m2_100</strain>
    </source>
</reference>
<evidence type="ECO:0000259" key="4">
    <source>
        <dbReference type="PROSITE" id="PS50853"/>
    </source>
</evidence>
<feature type="transmembrane region" description="Helical" evidence="2">
    <location>
        <begin position="396"/>
        <end position="417"/>
    </location>
</feature>
<evidence type="ECO:0000313" key="6">
    <source>
        <dbReference type="Proteomes" id="UP000748308"/>
    </source>
</evidence>
<feature type="signal peptide" evidence="3">
    <location>
        <begin position="1"/>
        <end position="42"/>
    </location>
</feature>
<feature type="compositionally biased region" description="Low complexity" evidence="1">
    <location>
        <begin position="1"/>
        <end position="11"/>
    </location>
</feature>
<feature type="domain" description="Fibronectin type-III" evidence="4">
    <location>
        <begin position="68"/>
        <end position="174"/>
    </location>
</feature>
<gene>
    <name evidence="5" type="ORF">FJY75_06960</name>
</gene>
<keyword evidence="2" id="KW-0472">Membrane</keyword>
<keyword evidence="2" id="KW-1133">Transmembrane helix</keyword>
<evidence type="ECO:0000256" key="2">
    <source>
        <dbReference type="SAM" id="Phobius"/>
    </source>
</evidence>
<feature type="transmembrane region" description="Helical" evidence="2">
    <location>
        <begin position="174"/>
        <end position="191"/>
    </location>
</feature>
<organism evidence="5 6">
    <name type="scientific">Eiseniibacteriota bacterium</name>
    <dbReference type="NCBI Taxonomy" id="2212470"/>
    <lineage>
        <taxon>Bacteria</taxon>
        <taxon>Candidatus Eiseniibacteriota</taxon>
    </lineage>
</organism>
<dbReference type="PROSITE" id="PS50853">
    <property type="entry name" value="FN3"/>
    <property type="match status" value="1"/>
</dbReference>
<dbReference type="CDD" id="cd00063">
    <property type="entry name" value="FN3"/>
    <property type="match status" value="1"/>
</dbReference>
<feature type="region of interest" description="Disordered" evidence="1">
    <location>
        <begin position="1"/>
        <end position="24"/>
    </location>
</feature>